<dbReference type="PANTHER" id="PTHR20842:SF0">
    <property type="entry name" value="ALPHA-ASPARTYL DIPEPTIDASE"/>
    <property type="match status" value="1"/>
</dbReference>
<comment type="similarity">
    <text evidence="1">Belongs to the peptidase S51 family.</text>
</comment>
<evidence type="ECO:0000256" key="3">
    <source>
        <dbReference type="ARBA" id="ARBA00022801"/>
    </source>
</evidence>
<dbReference type="SUPFAM" id="SSF52317">
    <property type="entry name" value="Class I glutamine amidotransferase-like"/>
    <property type="match status" value="1"/>
</dbReference>
<dbReference type="AlphaFoldDB" id="A0A068VP46"/>
<dbReference type="EC" id="3.4.-.-" evidence="5"/>
<dbReference type="SMR" id="A0A068VP46"/>
<proteinExistence type="inferred from homology"/>
<dbReference type="InterPro" id="IPR029062">
    <property type="entry name" value="Class_I_gatase-like"/>
</dbReference>
<dbReference type="InterPro" id="IPR005320">
    <property type="entry name" value="Peptidase_S51"/>
</dbReference>
<keyword evidence="2" id="KW-0645">Protease</keyword>
<keyword evidence="4" id="KW-0720">Serine protease</keyword>
<evidence type="ECO:0000256" key="4">
    <source>
        <dbReference type="ARBA" id="ARBA00022825"/>
    </source>
</evidence>
<sequence>MSTHIVAMGGGGFSMAPNSAPTSLDRYLVDVSGERSPLVCFVPTASADSAPYINRFLMAYSGLGVRTMVLTLWQGAAESVKRLPEADVVLVGGGNTVNMLALWDAHGVSRTLKLMAADTSRTMVLGGLSAGGACWFEGCLTDAFGDLRGWRGGLGMLSGSFCPHLDGEDRGAIYTQAIATGMLPGGYAVDDGVAVHFENGKYTDVLAEREGPTALRLMPSTEPTASGVLTEILEPEVL</sequence>
<keyword evidence="3 5" id="KW-0378">Hydrolase</keyword>
<evidence type="ECO:0000256" key="2">
    <source>
        <dbReference type="ARBA" id="ARBA00022670"/>
    </source>
</evidence>
<dbReference type="Gene3D" id="3.40.50.880">
    <property type="match status" value="1"/>
</dbReference>
<accession>A0A068VP46</accession>
<evidence type="ECO:0000313" key="5">
    <source>
        <dbReference type="EMBL" id="CEP27023.1"/>
    </source>
</evidence>
<dbReference type="PATRIC" id="fig|66712.6.peg.720"/>
<organism evidence="5">
    <name type="scientific">Propionibacterium freudenreichii subsp. freudenreichii</name>
    <dbReference type="NCBI Taxonomy" id="66712"/>
    <lineage>
        <taxon>Bacteria</taxon>
        <taxon>Bacillati</taxon>
        <taxon>Actinomycetota</taxon>
        <taxon>Actinomycetes</taxon>
        <taxon>Propionibacteriales</taxon>
        <taxon>Propionibacteriaceae</taxon>
        <taxon>Propionibacterium</taxon>
    </lineage>
</organism>
<name>A0A068VP46_PROFF</name>
<dbReference type="PANTHER" id="PTHR20842">
    <property type="entry name" value="PROTEASE S51 ALPHA-ASPARTYL DIPEPTIDASE"/>
    <property type="match status" value="1"/>
</dbReference>
<dbReference type="GeneID" id="61222578"/>
<dbReference type="KEGG" id="pfre:RM25_0696"/>
<dbReference type="Pfam" id="PF03575">
    <property type="entry name" value="Peptidase_S51"/>
    <property type="match status" value="1"/>
</dbReference>
<reference evidence="5" key="1">
    <citation type="submission" date="2014-08" db="EMBL/GenBank/DDBJ databases">
        <authorList>
            <person name="Falentin Helene"/>
        </authorList>
    </citation>
    <scope>NUCLEOTIDE SEQUENCE</scope>
</reference>
<dbReference type="GO" id="GO:0006508">
    <property type="term" value="P:proteolysis"/>
    <property type="evidence" value="ECO:0007669"/>
    <property type="project" value="UniProtKB-KW"/>
</dbReference>
<dbReference type="EMBL" id="LM676427">
    <property type="protein sequence ID" value="CEP27023.1"/>
    <property type="molecule type" value="Genomic_DNA"/>
</dbReference>
<evidence type="ECO:0000256" key="1">
    <source>
        <dbReference type="ARBA" id="ARBA00006534"/>
    </source>
</evidence>
<gene>
    <name evidence="5" type="ORF">PFCIRM138_11465</name>
</gene>
<dbReference type="GO" id="GO:0008236">
    <property type="term" value="F:serine-type peptidase activity"/>
    <property type="evidence" value="ECO:0007669"/>
    <property type="project" value="UniProtKB-KW"/>
</dbReference>
<dbReference type="RefSeq" id="WP_013160645.1">
    <property type="nucleotide sequence ID" value="NZ_CP010341.1"/>
</dbReference>
<protein>
    <submittedName>
        <fullName evidence="5">Peptidase S51 family protein, dipeptidase E</fullName>
        <ecNumber evidence="5">3.4.-.-</ecNumber>
    </submittedName>
</protein>